<gene>
    <name evidence="1" type="ORF">ABGF40_04310</name>
</gene>
<evidence type="ECO:0000313" key="1">
    <source>
        <dbReference type="EMBL" id="MFM1524889.1"/>
    </source>
</evidence>
<organism evidence="1 2">
    <name type="scientific">Helcococcus bovis</name>
    <dbReference type="NCBI Taxonomy" id="3153252"/>
    <lineage>
        <taxon>Bacteria</taxon>
        <taxon>Bacillati</taxon>
        <taxon>Bacillota</taxon>
        <taxon>Tissierellia</taxon>
        <taxon>Tissierellales</taxon>
        <taxon>Peptoniphilaceae</taxon>
        <taxon>Helcococcus</taxon>
    </lineage>
</organism>
<accession>A0ABW9F601</accession>
<dbReference type="Proteomes" id="UP001629536">
    <property type="component" value="Unassembled WGS sequence"/>
</dbReference>
<comment type="caution">
    <text evidence="1">The sequence shown here is derived from an EMBL/GenBank/DDBJ whole genome shotgun (WGS) entry which is preliminary data.</text>
</comment>
<keyword evidence="2" id="KW-1185">Reference proteome</keyword>
<protein>
    <recommendedName>
        <fullName evidence="3">HTH domain-containing protein</fullName>
    </recommendedName>
</protein>
<sequence>MNNLFSKSTLRHIEIIKLLHMYSNTVNKNKILIELDIKDSTIKKDIVTMNQIY</sequence>
<dbReference type="RefSeq" id="WP_408126553.1">
    <property type="nucleotide sequence ID" value="NZ_JBFNFH010000008.1"/>
</dbReference>
<name>A0ABW9F601_9FIRM</name>
<reference evidence="1 2" key="1">
    <citation type="journal article" date="2024" name="Front. Microbiol.">
        <title>Pangenomic and biochemical analyses of Helcococcus ovis reveal widespread tetracycline resistance and a novel bacterial species, Helcococcus bovis.</title>
        <authorList>
            <person name="Cunha F."/>
            <person name="Zhai Y."/>
            <person name="Casaro S."/>
            <person name="Jones K.L."/>
            <person name="Hernandez M."/>
            <person name="Bisinotto R.S."/>
            <person name="Kariyawasam S."/>
            <person name="Brown M.B."/>
            <person name="Phillips A."/>
            <person name="Jeong K.C."/>
            <person name="Galvao K.N."/>
        </authorList>
    </citation>
    <scope>NUCLEOTIDE SEQUENCE [LARGE SCALE GENOMIC DNA]</scope>
    <source>
        <strain evidence="1 2">KG197</strain>
    </source>
</reference>
<evidence type="ECO:0008006" key="3">
    <source>
        <dbReference type="Google" id="ProtNLM"/>
    </source>
</evidence>
<proteinExistence type="predicted"/>
<evidence type="ECO:0000313" key="2">
    <source>
        <dbReference type="Proteomes" id="UP001629536"/>
    </source>
</evidence>
<dbReference type="EMBL" id="JBFNFH010000008">
    <property type="protein sequence ID" value="MFM1524889.1"/>
    <property type="molecule type" value="Genomic_DNA"/>
</dbReference>